<comment type="similarity">
    <text evidence="2 5">Belongs to the acyl-CoA dehydrogenase family.</text>
</comment>
<accession>F5W070</accession>
<keyword evidence="3 5" id="KW-0285">Flavoprotein</keyword>
<dbReference type="InterPro" id="IPR009075">
    <property type="entry name" value="AcylCo_DH/oxidase_C"/>
</dbReference>
<dbReference type="InterPro" id="IPR037069">
    <property type="entry name" value="AcylCoA_DH/ox_N_sf"/>
</dbReference>
<dbReference type="InterPro" id="IPR009100">
    <property type="entry name" value="AcylCoA_DH/oxidase_NM_dom_sf"/>
</dbReference>
<dbReference type="EMBL" id="AFNN01000012">
    <property type="protein sequence ID" value="EGL86745.1"/>
    <property type="molecule type" value="Genomic_DNA"/>
</dbReference>
<evidence type="ECO:0000313" key="10">
    <source>
        <dbReference type="Proteomes" id="UP000010138"/>
    </source>
</evidence>
<sequence>MVYNDNLAKRYNAEISSLIASFFEHRTDKNQFPRELFDKFIESFDIFSSIVRDEDSILSEEFMTFIRLISKEFAAFSTVLLTQACYGIYPINRYGSSKQKSLYLEKLIKGEILAGLGFSEGYLGENLELVNTTATKMSNGWRLSGKKSIVSNCRFTDILFIFAKVENDEKKPSFGFFIVDTKDPGVYFGEDIPKQGLKGLPISSVTFDNIELSEDSLLGMTLAGQEQLNDFVRKLQLGLSAVSIGISEGAFEKGLSFLKVKRGFGKRLIDATIYQHQFADLYTKLCAAEAYFNSYKNQMLDDSLYVSQIKLFTTKVAIEISEEIIRLIGPLQAQDKSPIDRYLKDAKTIESYGKSGDSIRKRIAHQWLKE</sequence>
<dbReference type="Gene3D" id="2.40.110.10">
    <property type="entry name" value="Butyryl-CoA Dehydrogenase, subunit A, domain 2"/>
    <property type="match status" value="1"/>
</dbReference>
<dbReference type="RefSeq" id="WP_006150536.1">
    <property type="nucleotide sequence ID" value="NZ_AFNN01000012.1"/>
</dbReference>
<dbReference type="AlphaFoldDB" id="F5W070"/>
<evidence type="ECO:0000259" key="7">
    <source>
        <dbReference type="Pfam" id="PF02770"/>
    </source>
</evidence>
<dbReference type="GO" id="GO:0003995">
    <property type="term" value="F:acyl-CoA dehydrogenase activity"/>
    <property type="evidence" value="ECO:0007669"/>
    <property type="project" value="TreeGrafter"/>
</dbReference>
<dbReference type="PANTHER" id="PTHR43884">
    <property type="entry name" value="ACYL-COA DEHYDROGENASE"/>
    <property type="match status" value="1"/>
</dbReference>
<name>F5W070_9STRE</name>
<dbReference type="InterPro" id="IPR036250">
    <property type="entry name" value="AcylCo_DH-like_C"/>
</dbReference>
<feature type="domain" description="Acyl-CoA dehydrogenase/oxidase C-terminal" evidence="6">
    <location>
        <begin position="238"/>
        <end position="364"/>
    </location>
</feature>
<evidence type="ECO:0000259" key="6">
    <source>
        <dbReference type="Pfam" id="PF00441"/>
    </source>
</evidence>
<dbReference type="GO" id="GO:0050660">
    <property type="term" value="F:flavin adenine dinucleotide binding"/>
    <property type="evidence" value="ECO:0007669"/>
    <property type="project" value="InterPro"/>
</dbReference>
<evidence type="ECO:0000256" key="2">
    <source>
        <dbReference type="ARBA" id="ARBA00009347"/>
    </source>
</evidence>
<evidence type="ECO:0000256" key="5">
    <source>
        <dbReference type="RuleBase" id="RU362125"/>
    </source>
</evidence>
<evidence type="ECO:0000259" key="8">
    <source>
        <dbReference type="Pfam" id="PF02771"/>
    </source>
</evidence>
<dbReference type="Pfam" id="PF00441">
    <property type="entry name" value="Acyl-CoA_dh_1"/>
    <property type="match status" value="1"/>
</dbReference>
<dbReference type="Pfam" id="PF02771">
    <property type="entry name" value="Acyl-CoA_dh_N"/>
    <property type="match status" value="1"/>
</dbReference>
<dbReference type="CDD" id="cd00567">
    <property type="entry name" value="ACAD"/>
    <property type="match status" value="1"/>
</dbReference>
<dbReference type="InterPro" id="IPR006091">
    <property type="entry name" value="Acyl-CoA_Oxase/DH_mid-dom"/>
</dbReference>
<feature type="domain" description="Acyl-CoA oxidase/dehydrogenase middle" evidence="7">
    <location>
        <begin position="116"/>
        <end position="209"/>
    </location>
</feature>
<dbReference type="SUPFAM" id="SSF47203">
    <property type="entry name" value="Acyl-CoA dehydrogenase C-terminal domain-like"/>
    <property type="match status" value="1"/>
</dbReference>
<reference evidence="9 10" key="1">
    <citation type="submission" date="2011-04" db="EMBL/GenBank/DDBJ databases">
        <authorList>
            <person name="Durkin A.S."/>
            <person name="Radune D."/>
            <person name="Hostetler J."/>
            <person name="Torralba M."/>
            <person name="Gillis M."/>
            <person name="Methe B."/>
            <person name="Sutton G."/>
            <person name="Nelson K.E."/>
        </authorList>
    </citation>
    <scope>NUCLEOTIDE SEQUENCE [LARGE SCALE GENOMIC DNA]</scope>
    <source>
        <strain evidence="9 10">SK1076</strain>
    </source>
</reference>
<keyword evidence="4 5" id="KW-0274">FAD</keyword>
<dbReference type="Proteomes" id="UP000010138">
    <property type="component" value="Unassembled WGS sequence"/>
</dbReference>
<dbReference type="InterPro" id="IPR046373">
    <property type="entry name" value="Acyl-CoA_Oxase/DH_mid-dom_sf"/>
</dbReference>
<organism evidence="9 10">
    <name type="scientific">Streptococcus infantis SK1076</name>
    <dbReference type="NCBI Taxonomy" id="1005705"/>
    <lineage>
        <taxon>Bacteria</taxon>
        <taxon>Bacillati</taxon>
        <taxon>Bacillota</taxon>
        <taxon>Bacilli</taxon>
        <taxon>Lactobacillales</taxon>
        <taxon>Streptococcaceae</taxon>
        <taxon>Streptococcus</taxon>
    </lineage>
</organism>
<comment type="caution">
    <text evidence="9">The sequence shown here is derived from an EMBL/GenBank/DDBJ whole genome shotgun (WGS) entry which is preliminary data.</text>
</comment>
<proteinExistence type="inferred from homology"/>
<feature type="domain" description="Acyl-CoA dehydrogenase/oxidase N-terminal" evidence="8">
    <location>
        <begin position="23"/>
        <end position="111"/>
    </location>
</feature>
<dbReference type="InterPro" id="IPR013786">
    <property type="entry name" value="AcylCoA_DH/ox_N"/>
</dbReference>
<dbReference type="SUPFAM" id="SSF56645">
    <property type="entry name" value="Acyl-CoA dehydrogenase NM domain-like"/>
    <property type="match status" value="1"/>
</dbReference>
<comment type="cofactor">
    <cofactor evidence="1 5">
        <name>FAD</name>
        <dbReference type="ChEBI" id="CHEBI:57692"/>
    </cofactor>
</comment>
<evidence type="ECO:0000256" key="3">
    <source>
        <dbReference type="ARBA" id="ARBA00022630"/>
    </source>
</evidence>
<dbReference type="Gene3D" id="1.10.540.10">
    <property type="entry name" value="Acyl-CoA dehydrogenase/oxidase, N-terminal domain"/>
    <property type="match status" value="1"/>
</dbReference>
<evidence type="ECO:0000313" key="9">
    <source>
        <dbReference type="EMBL" id="EGL86745.1"/>
    </source>
</evidence>
<dbReference type="Gene3D" id="1.20.140.10">
    <property type="entry name" value="Butyryl-CoA Dehydrogenase, subunit A, domain 3"/>
    <property type="match status" value="1"/>
</dbReference>
<dbReference type="GO" id="GO:0005886">
    <property type="term" value="C:plasma membrane"/>
    <property type="evidence" value="ECO:0007669"/>
    <property type="project" value="TreeGrafter"/>
</dbReference>
<evidence type="ECO:0000256" key="4">
    <source>
        <dbReference type="ARBA" id="ARBA00022827"/>
    </source>
</evidence>
<protein>
    <submittedName>
        <fullName evidence="9">Acyl-CoA dehydrogenase, C-terminal domain protein</fullName>
    </submittedName>
</protein>
<gene>
    <name evidence="9" type="ORF">HMPREF9967_0549</name>
</gene>
<dbReference type="OrthoDB" id="9802447at2"/>
<keyword evidence="5" id="KW-0560">Oxidoreductase</keyword>
<dbReference type="Pfam" id="PF02770">
    <property type="entry name" value="Acyl-CoA_dh_M"/>
    <property type="match status" value="1"/>
</dbReference>
<evidence type="ECO:0000256" key="1">
    <source>
        <dbReference type="ARBA" id="ARBA00001974"/>
    </source>
</evidence>
<dbReference type="PANTHER" id="PTHR43884:SF19">
    <property type="entry name" value="ACYL-COA DEHYDROGENASE FADE4-RELATED"/>
    <property type="match status" value="1"/>
</dbReference>
<dbReference type="eggNOG" id="COG1960">
    <property type="taxonomic scope" value="Bacteria"/>
</dbReference>